<sequence length="159" mass="17013">MAMMSTAPQIPVKIITPPCRTDGGQGKAESASRRLESCANLLADYDDSSKSPQGPRGSKRRGRAPAKPPSQQNRGSWAVKCETQAAKEGGSKRGSAGDPQAQARSRPKGQKRTPQRLKTAPGEGRQSSRDKPHIEEEEREGGRTTPSSPLIPSNRISAD</sequence>
<name>A0A9Q1IRU9_SYNKA</name>
<feature type="compositionally biased region" description="Polar residues" evidence="1">
    <location>
        <begin position="146"/>
        <end position="159"/>
    </location>
</feature>
<accession>A0A9Q1IRU9</accession>
<keyword evidence="3" id="KW-1185">Reference proteome</keyword>
<evidence type="ECO:0000256" key="1">
    <source>
        <dbReference type="SAM" id="MobiDB-lite"/>
    </source>
</evidence>
<reference evidence="2" key="1">
    <citation type="journal article" date="2023" name="Science">
        <title>Genome structures resolve the early diversification of teleost fishes.</title>
        <authorList>
            <person name="Parey E."/>
            <person name="Louis A."/>
            <person name="Montfort J."/>
            <person name="Bouchez O."/>
            <person name="Roques C."/>
            <person name="Iampietro C."/>
            <person name="Lluch J."/>
            <person name="Castinel A."/>
            <person name="Donnadieu C."/>
            <person name="Desvignes T."/>
            <person name="Floi Bucao C."/>
            <person name="Jouanno E."/>
            <person name="Wen M."/>
            <person name="Mejri S."/>
            <person name="Dirks R."/>
            <person name="Jansen H."/>
            <person name="Henkel C."/>
            <person name="Chen W.J."/>
            <person name="Zahm M."/>
            <person name="Cabau C."/>
            <person name="Klopp C."/>
            <person name="Thompson A.W."/>
            <person name="Robinson-Rechavi M."/>
            <person name="Braasch I."/>
            <person name="Lecointre G."/>
            <person name="Bobe J."/>
            <person name="Postlethwait J.H."/>
            <person name="Berthelot C."/>
            <person name="Roest Crollius H."/>
            <person name="Guiguen Y."/>
        </authorList>
    </citation>
    <scope>NUCLEOTIDE SEQUENCE</scope>
    <source>
        <strain evidence="2">WJC10195</strain>
    </source>
</reference>
<comment type="caution">
    <text evidence="2">The sequence shown here is derived from an EMBL/GenBank/DDBJ whole genome shotgun (WGS) entry which is preliminary data.</text>
</comment>
<dbReference type="Proteomes" id="UP001152622">
    <property type="component" value="Chromosome 9"/>
</dbReference>
<evidence type="ECO:0000313" key="2">
    <source>
        <dbReference type="EMBL" id="KAJ8350901.1"/>
    </source>
</evidence>
<protein>
    <submittedName>
        <fullName evidence="2">Uncharacterized protein</fullName>
    </submittedName>
</protein>
<organism evidence="2 3">
    <name type="scientific">Synaphobranchus kaupii</name>
    <name type="common">Kaup's arrowtooth eel</name>
    <dbReference type="NCBI Taxonomy" id="118154"/>
    <lineage>
        <taxon>Eukaryota</taxon>
        <taxon>Metazoa</taxon>
        <taxon>Chordata</taxon>
        <taxon>Craniata</taxon>
        <taxon>Vertebrata</taxon>
        <taxon>Euteleostomi</taxon>
        <taxon>Actinopterygii</taxon>
        <taxon>Neopterygii</taxon>
        <taxon>Teleostei</taxon>
        <taxon>Anguilliformes</taxon>
        <taxon>Synaphobranchidae</taxon>
        <taxon>Synaphobranchus</taxon>
    </lineage>
</organism>
<dbReference type="AlphaFoldDB" id="A0A9Q1IRU9"/>
<proteinExistence type="predicted"/>
<evidence type="ECO:0000313" key="3">
    <source>
        <dbReference type="Proteomes" id="UP001152622"/>
    </source>
</evidence>
<gene>
    <name evidence="2" type="ORF">SKAU_G00260310</name>
</gene>
<feature type="compositionally biased region" description="Basic residues" evidence="1">
    <location>
        <begin position="105"/>
        <end position="115"/>
    </location>
</feature>
<feature type="compositionally biased region" description="Basic and acidic residues" evidence="1">
    <location>
        <begin position="126"/>
        <end position="142"/>
    </location>
</feature>
<feature type="region of interest" description="Disordered" evidence="1">
    <location>
        <begin position="1"/>
        <end position="159"/>
    </location>
</feature>
<dbReference type="EMBL" id="JAINUF010000009">
    <property type="protein sequence ID" value="KAJ8350901.1"/>
    <property type="molecule type" value="Genomic_DNA"/>
</dbReference>